<evidence type="ECO:0000313" key="2">
    <source>
        <dbReference type="EMBL" id="KAH7060904.1"/>
    </source>
</evidence>
<evidence type="ECO:0000313" key="3">
    <source>
        <dbReference type="Proteomes" id="UP000774617"/>
    </source>
</evidence>
<name>A0ABQ8GQN8_9PEZI</name>
<keyword evidence="3" id="KW-1185">Reference proteome</keyword>
<comment type="caution">
    <text evidence="2">The sequence shown here is derived from an EMBL/GenBank/DDBJ whole genome shotgun (WGS) entry which is preliminary data.</text>
</comment>
<gene>
    <name evidence="2" type="ORF">B0J12DRAFT_737189</name>
</gene>
<reference evidence="2 3" key="1">
    <citation type="journal article" date="2021" name="Nat. Commun.">
        <title>Genetic determinants of endophytism in the Arabidopsis root mycobiome.</title>
        <authorList>
            <person name="Mesny F."/>
            <person name="Miyauchi S."/>
            <person name="Thiergart T."/>
            <person name="Pickel B."/>
            <person name="Atanasova L."/>
            <person name="Karlsson M."/>
            <person name="Huettel B."/>
            <person name="Barry K.W."/>
            <person name="Haridas S."/>
            <person name="Chen C."/>
            <person name="Bauer D."/>
            <person name="Andreopoulos W."/>
            <person name="Pangilinan J."/>
            <person name="LaButti K."/>
            <person name="Riley R."/>
            <person name="Lipzen A."/>
            <person name="Clum A."/>
            <person name="Drula E."/>
            <person name="Henrissat B."/>
            <person name="Kohler A."/>
            <person name="Grigoriev I.V."/>
            <person name="Martin F.M."/>
            <person name="Hacquard S."/>
        </authorList>
    </citation>
    <scope>NUCLEOTIDE SEQUENCE [LARGE SCALE GENOMIC DNA]</scope>
    <source>
        <strain evidence="2 3">MPI-SDFR-AT-0080</strain>
    </source>
</reference>
<accession>A0ABQ8GQN8</accession>
<organism evidence="2 3">
    <name type="scientific">Macrophomina phaseolina</name>
    <dbReference type="NCBI Taxonomy" id="35725"/>
    <lineage>
        <taxon>Eukaryota</taxon>
        <taxon>Fungi</taxon>
        <taxon>Dikarya</taxon>
        <taxon>Ascomycota</taxon>
        <taxon>Pezizomycotina</taxon>
        <taxon>Dothideomycetes</taxon>
        <taxon>Dothideomycetes incertae sedis</taxon>
        <taxon>Botryosphaeriales</taxon>
        <taxon>Botryosphaeriaceae</taxon>
        <taxon>Macrophomina</taxon>
    </lineage>
</organism>
<dbReference type="Proteomes" id="UP000774617">
    <property type="component" value="Unassembled WGS sequence"/>
</dbReference>
<feature type="transmembrane region" description="Helical" evidence="1">
    <location>
        <begin position="98"/>
        <end position="115"/>
    </location>
</feature>
<keyword evidence="1" id="KW-1133">Transmembrane helix</keyword>
<keyword evidence="1" id="KW-0812">Transmembrane</keyword>
<sequence length="398" mass="43320">MVTIDGLHNGWRHLVLPITHTDQLVVNAVLAASAFHLSINDTTKSTNPSRTPATPAVFSDTRLCKQRHPNCTTLYAYTIMGPHQRQELGDSIHGMDRHIVLLTILVLLVAVMIAGSDDFPILLRMLQSAFEAIGGEEGLGRGVFAEFMIRQIHRMRVYAAPFVSEESGFATISSLEQTTQGLPHCSQQRRNAAAAVPLITSLVQQAHDIYLWQALRGPPSCSPLSHPSSTTAGQTPPPSTVLVQRFKETLEAFPCGSPGEQILIRATFIAASDAFIALLTLSPSHSSAYNHLRSRAGSKIISPSDEKPPDIDETKPGDYAEGLVEELAEPGHEVLPRVYNIWTASAYQVLMMASWTCNIVLYSTVTDLGGPMMLIYSTIIVTIGQCLMMSSLAEMCAI</sequence>
<protein>
    <submittedName>
        <fullName evidence="2">Uncharacterized protein</fullName>
    </submittedName>
</protein>
<keyword evidence="1" id="KW-0472">Membrane</keyword>
<proteinExistence type="predicted"/>
<evidence type="ECO:0000256" key="1">
    <source>
        <dbReference type="SAM" id="Phobius"/>
    </source>
</evidence>
<dbReference type="EMBL" id="JAGTJR010000005">
    <property type="protein sequence ID" value="KAH7060904.1"/>
    <property type="molecule type" value="Genomic_DNA"/>
</dbReference>